<dbReference type="AlphaFoldDB" id="A0A183TM42"/>
<protein>
    <submittedName>
        <fullName evidence="1 3">Uncharacterized protein</fullName>
    </submittedName>
</protein>
<dbReference type="Proteomes" id="UP000275846">
    <property type="component" value="Unassembled WGS sequence"/>
</dbReference>
<evidence type="ECO:0000313" key="1">
    <source>
        <dbReference type="EMBL" id="VDM03927.1"/>
    </source>
</evidence>
<name>A0A183TM42_SCHSO</name>
<evidence type="ECO:0000313" key="3">
    <source>
        <dbReference type="WBParaSite" id="SSLN_0001820401-mRNA-1"/>
    </source>
</evidence>
<dbReference type="WBParaSite" id="SSLN_0001820401-mRNA-1">
    <property type="protein sequence ID" value="SSLN_0001820401-mRNA-1"/>
    <property type="gene ID" value="SSLN_0001820401"/>
</dbReference>
<reference evidence="3" key="1">
    <citation type="submission" date="2016-06" db="UniProtKB">
        <authorList>
            <consortium name="WormBaseParasite"/>
        </authorList>
    </citation>
    <scope>IDENTIFICATION</scope>
</reference>
<gene>
    <name evidence="1" type="ORF">SSLN_LOCUS17541</name>
</gene>
<accession>A0A183TM42</accession>
<keyword evidence="2" id="KW-1185">Reference proteome</keyword>
<proteinExistence type="predicted"/>
<sequence length="96" mass="10345">MCDAKSQADLLRRAATRTLLHLFSCEMPVFYDFAGSSVLVVDRDTLTTFASTGVSRKLQSSQHQACVGYPGALGARPFLLVADALGILLSNLNKLL</sequence>
<evidence type="ECO:0000313" key="2">
    <source>
        <dbReference type="Proteomes" id="UP000275846"/>
    </source>
</evidence>
<organism evidence="3">
    <name type="scientific">Schistocephalus solidus</name>
    <name type="common">Tapeworm</name>
    <dbReference type="NCBI Taxonomy" id="70667"/>
    <lineage>
        <taxon>Eukaryota</taxon>
        <taxon>Metazoa</taxon>
        <taxon>Spiralia</taxon>
        <taxon>Lophotrochozoa</taxon>
        <taxon>Platyhelminthes</taxon>
        <taxon>Cestoda</taxon>
        <taxon>Eucestoda</taxon>
        <taxon>Diphyllobothriidea</taxon>
        <taxon>Diphyllobothriidae</taxon>
        <taxon>Schistocephalus</taxon>
    </lineage>
</organism>
<reference evidence="1 2" key="2">
    <citation type="submission" date="2018-11" db="EMBL/GenBank/DDBJ databases">
        <authorList>
            <consortium name="Pathogen Informatics"/>
        </authorList>
    </citation>
    <scope>NUCLEOTIDE SEQUENCE [LARGE SCALE GENOMIC DNA]</scope>
    <source>
        <strain evidence="1 2">NST_G2</strain>
    </source>
</reference>
<dbReference type="EMBL" id="UYSU01042670">
    <property type="protein sequence ID" value="VDM03927.1"/>
    <property type="molecule type" value="Genomic_DNA"/>
</dbReference>